<feature type="transmembrane region" description="Helical" evidence="1">
    <location>
        <begin position="195"/>
        <end position="215"/>
    </location>
</feature>
<name>A0A081BVB9_VECG1</name>
<feature type="domain" description="TNase-like" evidence="2">
    <location>
        <begin position="60"/>
        <end position="183"/>
    </location>
</feature>
<keyword evidence="1" id="KW-1133">Transmembrane helix</keyword>
<gene>
    <name evidence="3" type="ORF">U27_03236</name>
</gene>
<reference evidence="3" key="1">
    <citation type="journal article" date="2015" name="PeerJ">
        <title>First genomic representation of candidate bacterial phylum KSB3 points to enhanced environmental sensing as a trigger of wastewater bulking.</title>
        <authorList>
            <person name="Sekiguchi Y."/>
            <person name="Ohashi A."/>
            <person name="Parks D.H."/>
            <person name="Yamauchi T."/>
            <person name="Tyson G.W."/>
            <person name="Hugenholtz P."/>
        </authorList>
    </citation>
    <scope>NUCLEOTIDE SEQUENCE [LARGE SCALE GENOMIC DNA]</scope>
</reference>
<dbReference type="Proteomes" id="UP000030661">
    <property type="component" value="Unassembled WGS sequence"/>
</dbReference>
<sequence>MSRKDKKKSPDNFSKTPREHFRLMTAWMRVTKIHDTHTIEGTLSLRRWWFWNTEETIIVRPAGVICPQIHVQQAGQEPDEYAIEIMQYWKQHLLGKRVKIVFAQRRTGELMRDTYGEWIEPRLLVFLHPSFLGFKREPLNVKLVRKGWARYHAKSDWMLKEYHTQLQRAERSAKRRRVGIWQNYQSEVESEGWDFWTGFLLGLLLGLSISALWFYQNGRF</sequence>
<dbReference type="AlphaFoldDB" id="A0A081BVB9"/>
<dbReference type="Gene3D" id="2.40.50.90">
    <property type="match status" value="1"/>
</dbReference>
<keyword evidence="1" id="KW-0812">Transmembrane</keyword>
<dbReference type="InterPro" id="IPR016071">
    <property type="entry name" value="Staphylococal_nuclease_OB-fold"/>
</dbReference>
<keyword evidence="1" id="KW-0472">Membrane</keyword>
<dbReference type="Pfam" id="PF00565">
    <property type="entry name" value="SNase"/>
    <property type="match status" value="1"/>
</dbReference>
<proteinExistence type="predicted"/>
<dbReference type="STRING" id="1499967.U27_03236"/>
<dbReference type="EMBL" id="DF820464">
    <property type="protein sequence ID" value="GAK56274.1"/>
    <property type="molecule type" value="Genomic_DNA"/>
</dbReference>
<protein>
    <submittedName>
        <fullName evidence="3">Micrococcal nuclease/thermonuclease homolog</fullName>
    </submittedName>
</protein>
<dbReference type="SUPFAM" id="SSF50199">
    <property type="entry name" value="Staphylococcal nuclease"/>
    <property type="match status" value="1"/>
</dbReference>
<evidence type="ECO:0000313" key="4">
    <source>
        <dbReference type="Proteomes" id="UP000030661"/>
    </source>
</evidence>
<organism evidence="3">
    <name type="scientific">Vecturithrix granuli</name>
    <dbReference type="NCBI Taxonomy" id="1499967"/>
    <lineage>
        <taxon>Bacteria</taxon>
        <taxon>Candidatus Moduliflexota</taxon>
        <taxon>Candidatus Vecturitrichia</taxon>
        <taxon>Candidatus Vecturitrichales</taxon>
        <taxon>Candidatus Vecturitrichaceae</taxon>
        <taxon>Candidatus Vecturithrix</taxon>
    </lineage>
</organism>
<evidence type="ECO:0000313" key="3">
    <source>
        <dbReference type="EMBL" id="GAK56274.1"/>
    </source>
</evidence>
<dbReference type="InterPro" id="IPR035437">
    <property type="entry name" value="SNase_OB-fold_sf"/>
</dbReference>
<dbReference type="HOGENOM" id="CLU_1400063_0_0_0"/>
<evidence type="ECO:0000259" key="2">
    <source>
        <dbReference type="Pfam" id="PF00565"/>
    </source>
</evidence>
<accession>A0A081BVB9</accession>
<evidence type="ECO:0000256" key="1">
    <source>
        <dbReference type="SAM" id="Phobius"/>
    </source>
</evidence>
<keyword evidence="4" id="KW-1185">Reference proteome</keyword>